<evidence type="ECO:0000313" key="2">
    <source>
        <dbReference type="Proteomes" id="UP000733379"/>
    </source>
</evidence>
<keyword evidence="2" id="KW-1185">Reference proteome</keyword>
<protein>
    <submittedName>
        <fullName evidence="1">Uncharacterized protein</fullName>
    </submittedName>
</protein>
<dbReference type="EMBL" id="JAHKNI010000009">
    <property type="protein sequence ID" value="MBU3065051.1"/>
    <property type="molecule type" value="Genomic_DNA"/>
</dbReference>
<comment type="caution">
    <text evidence="1">The sequence shown here is derived from an EMBL/GenBank/DDBJ whole genome shotgun (WGS) entry which is preliminary data.</text>
</comment>
<dbReference type="Proteomes" id="UP000733379">
    <property type="component" value="Unassembled WGS sequence"/>
</dbReference>
<evidence type="ECO:0000313" key="1">
    <source>
        <dbReference type="EMBL" id="MBU3065051.1"/>
    </source>
</evidence>
<name>A0ABS6B6M4_9NOCA</name>
<gene>
    <name evidence="1" type="ORF">KO481_26410</name>
</gene>
<sequence>MTSGFADHGACLYESATNYAACWLQRAAVTACVQPNRQPTSNVAGRPLPIAPADSPDDAQTECLGGVAIAYKLIRPMVIGTVLSSPFLMGSMTGVMDES</sequence>
<accession>A0ABS6B6M4</accession>
<proteinExistence type="predicted"/>
<reference evidence="1 2" key="1">
    <citation type="submission" date="2021-06" db="EMBL/GenBank/DDBJ databases">
        <title>Actinomycetes sequencing.</title>
        <authorList>
            <person name="Shan Q."/>
        </authorList>
    </citation>
    <scope>NUCLEOTIDE SEQUENCE [LARGE SCALE GENOMIC DNA]</scope>
    <source>
        <strain evidence="1 2">NEAU-G5</strain>
    </source>
</reference>
<organism evidence="1 2">
    <name type="scientific">Nocardia albiluteola</name>
    <dbReference type="NCBI Taxonomy" id="2842303"/>
    <lineage>
        <taxon>Bacteria</taxon>
        <taxon>Bacillati</taxon>
        <taxon>Actinomycetota</taxon>
        <taxon>Actinomycetes</taxon>
        <taxon>Mycobacteriales</taxon>
        <taxon>Nocardiaceae</taxon>
        <taxon>Nocardia</taxon>
    </lineage>
</organism>
<dbReference type="RefSeq" id="WP_215920801.1">
    <property type="nucleotide sequence ID" value="NZ_JAHKNI010000009.1"/>
</dbReference>